<dbReference type="CDD" id="cd13155">
    <property type="entry name" value="KOW_KIN17"/>
    <property type="match status" value="1"/>
</dbReference>
<dbReference type="STRING" id="1169540.A0A0G4ED88"/>
<comment type="similarity">
    <text evidence="1">Belongs to the KIN17 family.</text>
</comment>
<dbReference type="Pfam" id="PF25095">
    <property type="entry name" value="C2H2-zf_KIN17"/>
    <property type="match status" value="1"/>
</dbReference>
<dbReference type="InterPro" id="IPR037321">
    <property type="entry name" value="KIN17-like"/>
</dbReference>
<keyword evidence="8" id="KW-1185">Reference proteome</keyword>
<feature type="compositionally biased region" description="Polar residues" evidence="5">
    <location>
        <begin position="244"/>
        <end position="257"/>
    </location>
</feature>
<feature type="compositionally biased region" description="Low complexity" evidence="5">
    <location>
        <begin position="271"/>
        <end position="280"/>
    </location>
</feature>
<dbReference type="GO" id="GO:0006974">
    <property type="term" value="P:DNA damage response"/>
    <property type="evidence" value="ECO:0007669"/>
    <property type="project" value="TreeGrafter"/>
</dbReference>
<dbReference type="InterPro" id="IPR038254">
    <property type="entry name" value="KIN17_WH-like_sf"/>
</dbReference>
<dbReference type="PANTHER" id="PTHR12805:SF0">
    <property type="entry name" value="DNA_RNA-BINDING PROTEIN KIN17"/>
    <property type="match status" value="1"/>
</dbReference>
<keyword evidence="3" id="KW-0863">Zinc-finger</keyword>
<dbReference type="GO" id="GO:0005634">
    <property type="term" value="C:nucleus"/>
    <property type="evidence" value="ECO:0007669"/>
    <property type="project" value="TreeGrafter"/>
</dbReference>
<dbReference type="Pfam" id="PF10357">
    <property type="entry name" value="WH_KIN17"/>
    <property type="match status" value="1"/>
</dbReference>
<dbReference type="OMA" id="RMTDFIE"/>
<dbReference type="InParanoid" id="A0A0G4ED88"/>
<dbReference type="InterPro" id="IPR014722">
    <property type="entry name" value="Rib_uL2_dom2"/>
</dbReference>
<dbReference type="Gene3D" id="2.30.30.30">
    <property type="match status" value="1"/>
</dbReference>
<feature type="region of interest" description="Disordered" evidence="5">
    <location>
        <begin position="239"/>
        <end position="337"/>
    </location>
</feature>
<dbReference type="Gene3D" id="1.10.10.2030">
    <property type="entry name" value="DNA/RNA-binding protein Kin17, conserved domain"/>
    <property type="match status" value="1"/>
</dbReference>
<dbReference type="FunCoup" id="A0A0G4ED88">
    <property type="interactions" value="363"/>
</dbReference>
<feature type="compositionally biased region" description="Basic and acidic residues" evidence="5">
    <location>
        <begin position="285"/>
        <end position="317"/>
    </location>
</feature>
<dbReference type="EMBL" id="CDMY01000200">
    <property type="protein sequence ID" value="CEL93958.1"/>
    <property type="molecule type" value="Genomic_DNA"/>
</dbReference>
<organism evidence="7 8">
    <name type="scientific">Vitrella brassicaformis (strain CCMP3155)</name>
    <dbReference type="NCBI Taxonomy" id="1169540"/>
    <lineage>
        <taxon>Eukaryota</taxon>
        <taxon>Sar</taxon>
        <taxon>Alveolata</taxon>
        <taxon>Colpodellida</taxon>
        <taxon>Vitrellaceae</taxon>
        <taxon>Vitrella</taxon>
    </lineage>
</organism>
<evidence type="ECO:0000256" key="1">
    <source>
        <dbReference type="ARBA" id="ARBA00008517"/>
    </source>
</evidence>
<sequence>MPRAEAGTPKWLANKMKAKGLQKLRWYCQMCQKQCRDENGFKCHRMSEGHQRMMQTFIQSPGKFLDAFSREFEEGFMKLMRTKYSRQRVLANTVYCEFISDKNHIHMNSTIWVTLSGFCQYLGRTGKCKIDHTEKGWYVEYIDQEKIKREQELEAKRAYELTEEERQKAEIAERVEKAQAAGLYREAEYTELMREDPDEKIAFKMPEVRLKAEKTEEGEEGAPGPSKPRNLFAELAKQRRAEKAQNNGTVGASSNANGHGEGIVDVSGPDASASASASASFSGQLDRRADEKDKRKLSALERLRLENEERKLKKVKTETNSTPTPAPAPASAVKQEDVEEETWLSEGLVVKVVLKDLAGGKYYKKKGKVTNVPKPFTGDIRMLDSGDVLRLDETHLETVIPNVGGRVRIVKGVHRGEEGVLKAVHLEQFCATVETAAGVREGMQYEQVCKLMADE</sequence>
<dbReference type="SMART" id="SM01253">
    <property type="entry name" value="Kin17_mid"/>
    <property type="match status" value="1"/>
</dbReference>
<keyword evidence="4" id="KW-0862">Zinc</keyword>
<dbReference type="InterPro" id="IPR019447">
    <property type="entry name" value="DNA/RNA-bd_Kin17_WH-like_dom"/>
</dbReference>
<dbReference type="Gene3D" id="2.30.30.140">
    <property type="match status" value="1"/>
</dbReference>
<reference evidence="7 8" key="1">
    <citation type="submission" date="2014-11" db="EMBL/GenBank/DDBJ databases">
        <authorList>
            <person name="Zhu J."/>
            <person name="Qi W."/>
            <person name="Song R."/>
        </authorList>
    </citation>
    <scope>NUCLEOTIDE SEQUENCE [LARGE SCALE GENOMIC DNA]</scope>
</reference>
<dbReference type="GO" id="GO:0008270">
    <property type="term" value="F:zinc ion binding"/>
    <property type="evidence" value="ECO:0007669"/>
    <property type="project" value="UniProtKB-KW"/>
</dbReference>
<dbReference type="InterPro" id="IPR056767">
    <property type="entry name" value="C2H2-Znf_KIN17"/>
</dbReference>
<dbReference type="InterPro" id="IPR036236">
    <property type="entry name" value="Znf_C2H2_sf"/>
</dbReference>
<keyword evidence="2" id="KW-0479">Metal-binding</keyword>
<evidence type="ECO:0000259" key="6">
    <source>
        <dbReference type="SMART" id="SM01253"/>
    </source>
</evidence>
<dbReference type="PhylomeDB" id="A0A0G4ED88"/>
<dbReference type="AlphaFoldDB" id="A0A0G4ED88"/>
<dbReference type="VEuPathDB" id="CryptoDB:Vbra_20303"/>
<feature type="domain" description="DNA/RNA-binding protein Kin17 WH-like" evidence="6">
    <location>
        <begin position="52"/>
        <end position="176"/>
    </location>
</feature>
<dbReference type="GO" id="GO:0003690">
    <property type="term" value="F:double-stranded DNA binding"/>
    <property type="evidence" value="ECO:0007669"/>
    <property type="project" value="TreeGrafter"/>
</dbReference>
<dbReference type="PANTHER" id="PTHR12805">
    <property type="entry name" value="KIN17 KIN, ANTIGENIC DETERMINANT OF RECA PROTEIN HOMOLOG"/>
    <property type="match status" value="1"/>
</dbReference>
<gene>
    <name evidence="7" type="ORF">Vbra_20303</name>
</gene>
<protein>
    <recommendedName>
        <fullName evidence="6">DNA/RNA-binding protein Kin17 WH-like domain-containing protein</fullName>
    </recommendedName>
</protein>
<evidence type="ECO:0000256" key="4">
    <source>
        <dbReference type="ARBA" id="ARBA00022833"/>
    </source>
</evidence>
<evidence type="ECO:0000313" key="8">
    <source>
        <dbReference type="Proteomes" id="UP000041254"/>
    </source>
</evidence>
<dbReference type="Proteomes" id="UP000041254">
    <property type="component" value="Unassembled WGS sequence"/>
</dbReference>
<dbReference type="Pfam" id="PF18131">
    <property type="entry name" value="KN17_SH3"/>
    <property type="match status" value="1"/>
</dbReference>
<evidence type="ECO:0000256" key="3">
    <source>
        <dbReference type="ARBA" id="ARBA00022771"/>
    </source>
</evidence>
<name>A0A0G4ED88_VITBC</name>
<accession>A0A0G4ED88</accession>
<dbReference type="InterPro" id="IPR041995">
    <property type="entry name" value="KOW_KIN17"/>
</dbReference>
<evidence type="ECO:0000313" key="7">
    <source>
        <dbReference type="EMBL" id="CEL93958.1"/>
    </source>
</evidence>
<dbReference type="FunFam" id="1.10.10.2030:FF:000001">
    <property type="entry name" value="DNA/RNA-binding protein KIN17, putative"/>
    <property type="match status" value="1"/>
</dbReference>
<proteinExistence type="inferred from homology"/>
<evidence type="ECO:0000256" key="2">
    <source>
        <dbReference type="ARBA" id="ARBA00022723"/>
    </source>
</evidence>
<dbReference type="OrthoDB" id="10266249at2759"/>
<evidence type="ECO:0000256" key="5">
    <source>
        <dbReference type="SAM" id="MobiDB-lite"/>
    </source>
</evidence>
<dbReference type="Pfam" id="PF25092">
    <property type="entry name" value="SH3_KIN17_C"/>
    <property type="match status" value="1"/>
</dbReference>
<dbReference type="SUPFAM" id="SSF57667">
    <property type="entry name" value="beta-beta-alpha zinc fingers"/>
    <property type="match status" value="1"/>
</dbReference>
<dbReference type="GO" id="GO:0006260">
    <property type="term" value="P:DNA replication"/>
    <property type="evidence" value="ECO:0007669"/>
    <property type="project" value="TreeGrafter"/>
</dbReference>
<dbReference type="InterPro" id="IPR041330">
    <property type="entry name" value="KN17_SH3"/>
</dbReference>